<feature type="signal peptide" evidence="2">
    <location>
        <begin position="1"/>
        <end position="17"/>
    </location>
</feature>
<keyword evidence="2" id="KW-0732">Signal</keyword>
<sequence length="280" mass="30311">MLSISVSVIAPAALLSSESPAPPPPPAKRSQAATPTTRRSEAYGVGKGEQRGQRNQDEKTMTPHVLQAAEHLGSDLLAVQGETCQRAGFSAVTALPQCVYFILKLAQSSLARVPGGRTRLNLCVSRRGSRTVLNVTGFGCKLQDTQSLSDTVVNQTEFGRAHRLQGGVVAVVTLDELKEDRGVVSVEQGLHQGLDAGLVHLLLVLRRSKHVVEGEDSVGAEHHLCGSRHHPHTHLVVVEDFFRKQGTDTERHPDADLGHDGENVFTPRLLRCEMIVNKLT</sequence>
<evidence type="ECO:0000256" key="2">
    <source>
        <dbReference type="SAM" id="SignalP"/>
    </source>
</evidence>
<organism evidence="3 4">
    <name type="scientific">Liparis tanakae</name>
    <name type="common">Tanaka's snailfish</name>
    <dbReference type="NCBI Taxonomy" id="230148"/>
    <lineage>
        <taxon>Eukaryota</taxon>
        <taxon>Metazoa</taxon>
        <taxon>Chordata</taxon>
        <taxon>Craniata</taxon>
        <taxon>Vertebrata</taxon>
        <taxon>Euteleostomi</taxon>
        <taxon>Actinopterygii</taxon>
        <taxon>Neopterygii</taxon>
        <taxon>Teleostei</taxon>
        <taxon>Neoteleostei</taxon>
        <taxon>Acanthomorphata</taxon>
        <taxon>Eupercaria</taxon>
        <taxon>Perciformes</taxon>
        <taxon>Cottioidei</taxon>
        <taxon>Cottales</taxon>
        <taxon>Liparidae</taxon>
        <taxon>Liparis</taxon>
    </lineage>
</organism>
<comment type="caution">
    <text evidence="3">The sequence shown here is derived from an EMBL/GenBank/DDBJ whole genome shotgun (WGS) entry which is preliminary data.</text>
</comment>
<name>A0A4Z2ITN1_9TELE</name>
<proteinExistence type="predicted"/>
<feature type="region of interest" description="Disordered" evidence="1">
    <location>
        <begin position="14"/>
        <end position="60"/>
    </location>
</feature>
<feature type="compositionally biased region" description="Basic and acidic residues" evidence="1">
    <location>
        <begin position="48"/>
        <end position="60"/>
    </location>
</feature>
<evidence type="ECO:0000256" key="1">
    <source>
        <dbReference type="SAM" id="MobiDB-lite"/>
    </source>
</evidence>
<gene>
    <name evidence="3" type="ORF">EYF80_009170</name>
</gene>
<dbReference type="Proteomes" id="UP000314294">
    <property type="component" value="Unassembled WGS sequence"/>
</dbReference>
<reference evidence="3 4" key="1">
    <citation type="submission" date="2019-03" db="EMBL/GenBank/DDBJ databases">
        <title>First draft genome of Liparis tanakae, snailfish: a comprehensive survey of snailfish specific genes.</title>
        <authorList>
            <person name="Kim W."/>
            <person name="Song I."/>
            <person name="Jeong J.-H."/>
            <person name="Kim D."/>
            <person name="Kim S."/>
            <person name="Ryu S."/>
            <person name="Song J.Y."/>
            <person name="Lee S.K."/>
        </authorList>
    </citation>
    <scope>NUCLEOTIDE SEQUENCE [LARGE SCALE GENOMIC DNA]</scope>
    <source>
        <tissue evidence="3">Muscle</tissue>
    </source>
</reference>
<dbReference type="EMBL" id="SRLO01000053">
    <property type="protein sequence ID" value="TNN80662.1"/>
    <property type="molecule type" value="Genomic_DNA"/>
</dbReference>
<keyword evidence="4" id="KW-1185">Reference proteome</keyword>
<protein>
    <submittedName>
        <fullName evidence="3">Uncharacterized protein</fullName>
    </submittedName>
</protein>
<feature type="chain" id="PRO_5021412917" evidence="2">
    <location>
        <begin position="18"/>
        <end position="280"/>
    </location>
</feature>
<evidence type="ECO:0000313" key="3">
    <source>
        <dbReference type="EMBL" id="TNN80662.1"/>
    </source>
</evidence>
<dbReference type="AlphaFoldDB" id="A0A4Z2ITN1"/>
<accession>A0A4Z2ITN1</accession>
<evidence type="ECO:0000313" key="4">
    <source>
        <dbReference type="Proteomes" id="UP000314294"/>
    </source>
</evidence>